<feature type="region of interest" description="Disordered" evidence="3">
    <location>
        <begin position="259"/>
        <end position="347"/>
    </location>
</feature>
<gene>
    <name evidence="4" type="ORF">BaRGS_00032303</name>
</gene>
<sequence length="610" mass="67928">MKVSMDSEGGGGGTPHPYHTRFRGRRRFDPMDIGGPAGHSLDQRSELAGSSTAFVMPGILGTQESVEESRDPRDSGGHNLSTCSSNRVQGPQGTREPTVRGSRDLSRDPSAQSQTTEECPRTRTPGQSSRSTTVPQLQESDDDSDGSGSGADLKQIVGLFTGVIKEMKTFAQSVARDVSTLRGHQQESTKSFTQCAQAIAQDVALLRDHYDATAKQQGDALSQLLSQNKETSRPESAVRPPGILPYSVYETERGNPAESARFQAVNSNTGNSYSMSSTRNRHSESLRNFNDNARRNRSEVTPVQSPERHWYEEEEDGSLRPNHTGDQHQERASRRDEFLENRRGRSQNVVQPDMSRAVPKPKPFQGSTHWNVFKQQFSEYAEKEYSQYFSNMAERFEPDETPHPKVVVKAGFSENDQNRLKRALRNAVACGEIGLDYSSTFGTLENRAVQKQALARILSVVPKELPVVFHCREGNCGGIPAREDLFDIVSGHLRDCPQKRIQLHSFRGTPAEASKWLKSFPETYFSFSGLLRGASGQEKEAVKFIPLERLLIETDAPHLPICPPGSKPKAPRSHPYALIRVAKLVAEIRGMRWEEVMQQAASNARRFFNL</sequence>
<comment type="similarity">
    <text evidence="1">Belongs to the metallo-dependent hydrolases superfamily. TatD-type hydrolase family.</text>
</comment>
<dbReference type="InterPro" id="IPR001130">
    <property type="entry name" value="TatD-like"/>
</dbReference>
<feature type="compositionally biased region" description="Polar residues" evidence="3">
    <location>
        <begin position="124"/>
        <end position="138"/>
    </location>
</feature>
<dbReference type="InterPro" id="IPR032466">
    <property type="entry name" value="Metal_Hydrolase"/>
</dbReference>
<dbReference type="GO" id="GO:0016787">
    <property type="term" value="F:hydrolase activity"/>
    <property type="evidence" value="ECO:0007669"/>
    <property type="project" value="UniProtKB-KW"/>
</dbReference>
<dbReference type="PANTHER" id="PTHR46363">
    <property type="entry name" value="DEOXYRIBONUCLEASE TATDN2-RELATED"/>
    <property type="match status" value="1"/>
</dbReference>
<evidence type="ECO:0000256" key="1">
    <source>
        <dbReference type="ARBA" id="ARBA00009275"/>
    </source>
</evidence>
<dbReference type="PANTHER" id="PTHR46363:SF1">
    <property type="entry name" value="DEOXYRIBONUCLEASE TATDN2-RELATED"/>
    <property type="match status" value="1"/>
</dbReference>
<evidence type="ECO:0000313" key="4">
    <source>
        <dbReference type="EMBL" id="KAK7476468.1"/>
    </source>
</evidence>
<organism evidence="4 5">
    <name type="scientific">Batillaria attramentaria</name>
    <dbReference type="NCBI Taxonomy" id="370345"/>
    <lineage>
        <taxon>Eukaryota</taxon>
        <taxon>Metazoa</taxon>
        <taxon>Spiralia</taxon>
        <taxon>Lophotrochozoa</taxon>
        <taxon>Mollusca</taxon>
        <taxon>Gastropoda</taxon>
        <taxon>Caenogastropoda</taxon>
        <taxon>Sorbeoconcha</taxon>
        <taxon>Cerithioidea</taxon>
        <taxon>Batillariidae</taxon>
        <taxon>Batillaria</taxon>
    </lineage>
</organism>
<feature type="compositionally biased region" description="Basic and acidic residues" evidence="3">
    <location>
        <begin position="323"/>
        <end position="343"/>
    </location>
</feature>
<keyword evidence="2" id="KW-0378">Hydrolase</keyword>
<protein>
    <submittedName>
        <fullName evidence="4">Uncharacterized protein</fullName>
    </submittedName>
</protein>
<feature type="region of interest" description="Disordered" evidence="3">
    <location>
        <begin position="1"/>
        <end position="150"/>
    </location>
</feature>
<feature type="compositionally biased region" description="Polar residues" evidence="3">
    <location>
        <begin position="264"/>
        <end position="278"/>
    </location>
</feature>
<evidence type="ECO:0000256" key="2">
    <source>
        <dbReference type="ARBA" id="ARBA00022801"/>
    </source>
</evidence>
<dbReference type="EMBL" id="JACVVK020000375">
    <property type="protein sequence ID" value="KAK7476468.1"/>
    <property type="molecule type" value="Genomic_DNA"/>
</dbReference>
<name>A0ABD0JN38_9CAEN</name>
<feature type="compositionally biased region" description="Polar residues" evidence="3">
    <location>
        <begin position="78"/>
        <end position="92"/>
    </location>
</feature>
<feature type="compositionally biased region" description="Basic and acidic residues" evidence="3">
    <location>
        <begin position="97"/>
        <end position="107"/>
    </location>
</feature>
<dbReference type="Pfam" id="PF01026">
    <property type="entry name" value="TatD_DNase"/>
    <property type="match status" value="1"/>
</dbReference>
<keyword evidence="5" id="KW-1185">Reference proteome</keyword>
<dbReference type="Gene3D" id="3.20.20.140">
    <property type="entry name" value="Metal-dependent hydrolases"/>
    <property type="match status" value="1"/>
</dbReference>
<comment type="caution">
    <text evidence="4">The sequence shown here is derived from an EMBL/GenBank/DDBJ whole genome shotgun (WGS) entry which is preliminary data.</text>
</comment>
<reference evidence="4 5" key="1">
    <citation type="journal article" date="2023" name="Sci. Data">
        <title>Genome assembly of the Korean intertidal mud-creeper Batillaria attramentaria.</title>
        <authorList>
            <person name="Patra A.K."/>
            <person name="Ho P.T."/>
            <person name="Jun S."/>
            <person name="Lee S.J."/>
            <person name="Kim Y."/>
            <person name="Won Y.J."/>
        </authorList>
    </citation>
    <scope>NUCLEOTIDE SEQUENCE [LARGE SCALE GENOMIC DNA]</scope>
    <source>
        <strain evidence="4">Wonlab-2016</strain>
    </source>
</reference>
<accession>A0ABD0JN38</accession>
<evidence type="ECO:0000313" key="5">
    <source>
        <dbReference type="Proteomes" id="UP001519460"/>
    </source>
</evidence>
<dbReference type="InterPro" id="IPR018228">
    <property type="entry name" value="DNase_TatD-rel_CS"/>
</dbReference>
<dbReference type="AlphaFoldDB" id="A0ABD0JN38"/>
<dbReference type="PROSITE" id="PS01091">
    <property type="entry name" value="TATD_3"/>
    <property type="match status" value="1"/>
</dbReference>
<feature type="compositionally biased region" description="Basic and acidic residues" evidence="3">
    <location>
        <begin position="67"/>
        <end position="76"/>
    </location>
</feature>
<proteinExistence type="inferred from homology"/>
<dbReference type="SUPFAM" id="SSF51556">
    <property type="entry name" value="Metallo-dependent hydrolases"/>
    <property type="match status" value="1"/>
</dbReference>
<dbReference type="Proteomes" id="UP001519460">
    <property type="component" value="Unassembled WGS sequence"/>
</dbReference>
<evidence type="ECO:0000256" key="3">
    <source>
        <dbReference type="SAM" id="MobiDB-lite"/>
    </source>
</evidence>